<organism evidence="4 5">
    <name type="scientific">Candidatus Alistipes intestinigallinarum</name>
    <dbReference type="NCBI Taxonomy" id="2838440"/>
    <lineage>
        <taxon>Bacteria</taxon>
        <taxon>Pseudomonadati</taxon>
        <taxon>Bacteroidota</taxon>
        <taxon>Bacteroidia</taxon>
        <taxon>Bacteroidales</taxon>
        <taxon>Rikenellaceae</taxon>
        <taxon>Alistipes</taxon>
    </lineage>
</organism>
<proteinExistence type="predicted"/>
<dbReference type="PANTHER" id="PTHR42970:SF1">
    <property type="entry name" value="PECTATE LYASE C-RELATED"/>
    <property type="match status" value="1"/>
</dbReference>
<sequence>SFHHNLLAHHVSRNPRFDHPYVYDKNNASIIEQYGGHVDFRNNAIYNWGESENCYGGELCKINMVNNYYKEGPASKSNKYFFAAYGNCCSSCSGYGYSYEEIMPKVYADGNLYLKKDGTQASFSTDNYAGIYDKDKKSYTTYSSDNTGTFRQSSLLPIESDGGRCYTTTHSAEGAFDAILAYAGASLKRDEVDQRATEDARSGKATITDGGNGSTNGIIDTQDAVGGWPELTATAEEIARAADSDGDGIPDYYEDLFGLDKNNAADGKTKTLDPKGLYTNLEVYLHYLVRDITAAQVKNGTYTELK</sequence>
<name>A0A9D2CDJ6_9BACT</name>
<dbReference type="Proteomes" id="UP000886844">
    <property type="component" value="Unassembled WGS sequence"/>
</dbReference>
<dbReference type="SUPFAM" id="SSF51126">
    <property type="entry name" value="Pectin lyase-like"/>
    <property type="match status" value="1"/>
</dbReference>
<dbReference type="InterPro" id="IPR052063">
    <property type="entry name" value="Polysaccharide_Lyase_1"/>
</dbReference>
<feature type="region of interest" description="Disordered" evidence="3">
    <location>
        <begin position="197"/>
        <end position="218"/>
    </location>
</feature>
<feature type="non-terminal residue" evidence="4">
    <location>
        <position position="1"/>
    </location>
</feature>
<evidence type="ECO:0000256" key="3">
    <source>
        <dbReference type="SAM" id="MobiDB-lite"/>
    </source>
</evidence>
<reference evidence="4" key="2">
    <citation type="submission" date="2021-04" db="EMBL/GenBank/DDBJ databases">
        <authorList>
            <person name="Gilroy R."/>
        </authorList>
    </citation>
    <scope>NUCLEOTIDE SEQUENCE</scope>
    <source>
        <strain evidence="4">5134</strain>
    </source>
</reference>
<evidence type="ECO:0000256" key="1">
    <source>
        <dbReference type="ARBA" id="ARBA00022723"/>
    </source>
</evidence>
<dbReference type="PANTHER" id="PTHR42970">
    <property type="entry name" value="PECTATE LYASE C-RELATED"/>
    <property type="match status" value="1"/>
</dbReference>
<dbReference type="GO" id="GO:0016829">
    <property type="term" value="F:lyase activity"/>
    <property type="evidence" value="ECO:0007669"/>
    <property type="project" value="UniProtKB-KW"/>
</dbReference>
<gene>
    <name evidence="4" type="ORF">H9828_09640</name>
</gene>
<accession>A0A9D2CDJ6</accession>
<reference evidence="4" key="1">
    <citation type="journal article" date="2021" name="PeerJ">
        <title>Extensive microbial diversity within the chicken gut microbiome revealed by metagenomics and culture.</title>
        <authorList>
            <person name="Gilroy R."/>
            <person name="Ravi A."/>
            <person name="Getino M."/>
            <person name="Pursley I."/>
            <person name="Horton D.L."/>
            <person name="Alikhan N.F."/>
            <person name="Baker D."/>
            <person name="Gharbi K."/>
            <person name="Hall N."/>
            <person name="Watson M."/>
            <person name="Adriaenssens E.M."/>
            <person name="Foster-Nyarko E."/>
            <person name="Jarju S."/>
            <person name="Secka A."/>
            <person name="Antonio M."/>
            <person name="Oren A."/>
            <person name="Chaudhuri R.R."/>
            <person name="La Ragione R."/>
            <person name="Hildebrand F."/>
            <person name="Pallen M.J."/>
        </authorList>
    </citation>
    <scope>NUCLEOTIDE SEQUENCE</scope>
    <source>
        <strain evidence="4">5134</strain>
    </source>
</reference>
<dbReference type="GO" id="GO:0046872">
    <property type="term" value="F:metal ion binding"/>
    <property type="evidence" value="ECO:0007669"/>
    <property type="project" value="UniProtKB-KW"/>
</dbReference>
<dbReference type="AlphaFoldDB" id="A0A9D2CDJ6"/>
<dbReference type="InterPro" id="IPR012334">
    <property type="entry name" value="Pectin_lyas_fold"/>
</dbReference>
<evidence type="ECO:0000256" key="2">
    <source>
        <dbReference type="ARBA" id="ARBA00023180"/>
    </source>
</evidence>
<keyword evidence="2" id="KW-0325">Glycoprotein</keyword>
<evidence type="ECO:0000313" key="4">
    <source>
        <dbReference type="EMBL" id="HIY69665.1"/>
    </source>
</evidence>
<dbReference type="EMBL" id="DXDA01000073">
    <property type="protein sequence ID" value="HIY69665.1"/>
    <property type="molecule type" value="Genomic_DNA"/>
</dbReference>
<evidence type="ECO:0000313" key="5">
    <source>
        <dbReference type="Proteomes" id="UP000886844"/>
    </source>
</evidence>
<keyword evidence="1" id="KW-0479">Metal-binding</keyword>
<comment type="caution">
    <text evidence="4">The sequence shown here is derived from an EMBL/GenBank/DDBJ whole genome shotgun (WGS) entry which is preliminary data.</text>
</comment>
<protein>
    <submittedName>
        <fullName evidence="4">Pectate lyase</fullName>
    </submittedName>
</protein>
<keyword evidence="4" id="KW-0456">Lyase</keyword>
<dbReference type="Gene3D" id="2.160.20.10">
    <property type="entry name" value="Single-stranded right-handed beta-helix, Pectin lyase-like"/>
    <property type="match status" value="1"/>
</dbReference>
<dbReference type="InterPro" id="IPR011050">
    <property type="entry name" value="Pectin_lyase_fold/virulence"/>
</dbReference>